<dbReference type="Pfam" id="PF00018">
    <property type="entry name" value="SH3_1"/>
    <property type="match status" value="2"/>
</dbReference>
<feature type="region of interest" description="Disordered" evidence="3">
    <location>
        <begin position="75"/>
        <end position="149"/>
    </location>
</feature>
<comment type="caution">
    <text evidence="6">The sequence shown here is derived from an EMBL/GenBank/DDBJ whole genome shotgun (WGS) entry which is preliminary data.</text>
</comment>
<feature type="compositionally biased region" description="Polar residues" evidence="3">
    <location>
        <begin position="544"/>
        <end position="561"/>
    </location>
</feature>
<protein>
    <recommendedName>
        <fullName evidence="5">SH3 domain-containing protein</fullName>
    </recommendedName>
</protein>
<evidence type="ECO:0000256" key="3">
    <source>
        <dbReference type="SAM" id="MobiDB-lite"/>
    </source>
</evidence>
<name>A0A2T7PN64_POMCA</name>
<dbReference type="Proteomes" id="UP000245119">
    <property type="component" value="Linkage Group LG3"/>
</dbReference>
<organism evidence="6 7">
    <name type="scientific">Pomacea canaliculata</name>
    <name type="common">Golden apple snail</name>
    <dbReference type="NCBI Taxonomy" id="400727"/>
    <lineage>
        <taxon>Eukaryota</taxon>
        <taxon>Metazoa</taxon>
        <taxon>Spiralia</taxon>
        <taxon>Lophotrochozoa</taxon>
        <taxon>Mollusca</taxon>
        <taxon>Gastropoda</taxon>
        <taxon>Caenogastropoda</taxon>
        <taxon>Architaenioglossa</taxon>
        <taxon>Ampullarioidea</taxon>
        <taxon>Ampullariidae</taxon>
        <taxon>Pomacea</taxon>
    </lineage>
</organism>
<feature type="compositionally biased region" description="Basic residues" evidence="3">
    <location>
        <begin position="605"/>
        <end position="614"/>
    </location>
</feature>
<proteinExistence type="predicted"/>
<feature type="compositionally biased region" description="Low complexity" evidence="3">
    <location>
        <begin position="513"/>
        <end position="523"/>
    </location>
</feature>
<dbReference type="GO" id="GO:0051017">
    <property type="term" value="P:actin filament bundle assembly"/>
    <property type="evidence" value="ECO:0007669"/>
    <property type="project" value="TreeGrafter"/>
</dbReference>
<feature type="region of interest" description="Disordered" evidence="3">
    <location>
        <begin position="991"/>
        <end position="1060"/>
    </location>
</feature>
<dbReference type="GO" id="GO:0051764">
    <property type="term" value="P:actin crosslink formation"/>
    <property type="evidence" value="ECO:0007669"/>
    <property type="project" value="TreeGrafter"/>
</dbReference>
<feature type="region of interest" description="Disordered" evidence="3">
    <location>
        <begin position="479"/>
        <end position="821"/>
    </location>
</feature>
<evidence type="ECO:0000259" key="5">
    <source>
        <dbReference type="PROSITE" id="PS50002"/>
    </source>
</evidence>
<evidence type="ECO:0000313" key="7">
    <source>
        <dbReference type="Proteomes" id="UP000245119"/>
    </source>
</evidence>
<evidence type="ECO:0000256" key="2">
    <source>
        <dbReference type="PROSITE-ProRule" id="PRU00192"/>
    </source>
</evidence>
<dbReference type="Gene3D" id="2.30.30.40">
    <property type="entry name" value="SH3 Domains"/>
    <property type="match status" value="2"/>
</dbReference>
<feature type="transmembrane region" description="Helical" evidence="4">
    <location>
        <begin position="165"/>
        <end position="190"/>
    </location>
</feature>
<evidence type="ECO:0000256" key="1">
    <source>
        <dbReference type="ARBA" id="ARBA00022443"/>
    </source>
</evidence>
<feature type="compositionally biased region" description="Basic and acidic residues" evidence="3">
    <location>
        <begin position="1028"/>
        <end position="1038"/>
    </location>
</feature>
<dbReference type="AlphaFoldDB" id="A0A2T7PN64"/>
<feature type="region of interest" description="Disordered" evidence="3">
    <location>
        <begin position="50"/>
        <end position="69"/>
    </location>
</feature>
<dbReference type="PROSITE" id="PS50002">
    <property type="entry name" value="SH3"/>
    <property type="match status" value="2"/>
</dbReference>
<feature type="region of interest" description="Disordered" evidence="3">
    <location>
        <begin position="913"/>
        <end position="968"/>
    </location>
</feature>
<dbReference type="EMBL" id="PZQS01000003">
    <property type="protein sequence ID" value="PVD34861.1"/>
    <property type="molecule type" value="Genomic_DNA"/>
</dbReference>
<keyword evidence="4" id="KW-1133">Transmembrane helix</keyword>
<keyword evidence="4" id="KW-0812">Transmembrane</keyword>
<accession>A0A2T7PN64</accession>
<feature type="compositionally biased region" description="Polar residues" evidence="3">
    <location>
        <begin position="75"/>
        <end position="86"/>
    </location>
</feature>
<dbReference type="SUPFAM" id="SSF50044">
    <property type="entry name" value="SH3-domain"/>
    <property type="match status" value="3"/>
</dbReference>
<feature type="compositionally biased region" description="Basic and acidic residues" evidence="3">
    <location>
        <begin position="761"/>
        <end position="774"/>
    </location>
</feature>
<feature type="compositionally biased region" description="Basic and acidic residues" evidence="3">
    <location>
        <begin position="642"/>
        <end position="667"/>
    </location>
</feature>
<feature type="compositionally biased region" description="Low complexity" evidence="3">
    <location>
        <begin position="492"/>
        <end position="504"/>
    </location>
</feature>
<dbReference type="GO" id="GO:0005654">
    <property type="term" value="C:nucleoplasm"/>
    <property type="evidence" value="ECO:0007669"/>
    <property type="project" value="TreeGrafter"/>
</dbReference>
<feature type="compositionally biased region" description="Basic and acidic residues" evidence="3">
    <location>
        <begin position="674"/>
        <end position="710"/>
    </location>
</feature>
<feature type="domain" description="SH3" evidence="5">
    <location>
        <begin position="407"/>
        <end position="466"/>
    </location>
</feature>
<dbReference type="InterPro" id="IPR027681">
    <property type="entry name" value="IRSp53/IRTKS/Pinkbar"/>
</dbReference>
<keyword evidence="4" id="KW-0472">Membrane</keyword>
<dbReference type="PANTHER" id="PTHR14206:SF7">
    <property type="entry name" value="INSULIN RECEPTOR SUBSTRATE 53 KDA, ISOFORM A"/>
    <property type="match status" value="1"/>
</dbReference>
<keyword evidence="1 2" id="KW-0728">SH3 domain</keyword>
<feature type="compositionally biased region" description="Polar residues" evidence="3">
    <location>
        <begin position="128"/>
        <end position="149"/>
    </location>
</feature>
<feature type="compositionally biased region" description="Polar residues" evidence="3">
    <location>
        <begin position="776"/>
        <end position="790"/>
    </location>
</feature>
<dbReference type="InterPro" id="IPR036028">
    <property type="entry name" value="SH3-like_dom_sf"/>
</dbReference>
<dbReference type="STRING" id="400727.A0A2T7PN64"/>
<dbReference type="SMART" id="SM00326">
    <property type="entry name" value="SH3"/>
    <property type="match status" value="3"/>
</dbReference>
<gene>
    <name evidence="6" type="ORF">C0Q70_06140</name>
</gene>
<feature type="domain" description="SH3" evidence="5">
    <location>
        <begin position="309"/>
        <end position="370"/>
    </location>
</feature>
<evidence type="ECO:0000313" key="6">
    <source>
        <dbReference type="EMBL" id="PVD34861.1"/>
    </source>
</evidence>
<dbReference type="PANTHER" id="PTHR14206">
    <property type="entry name" value="BRAIN-SPECIFIC ANGIOGENESIS INHIBITOR 1-ASSOCIATED PROTEIN 2"/>
    <property type="match status" value="1"/>
</dbReference>
<dbReference type="InterPro" id="IPR001452">
    <property type="entry name" value="SH3_domain"/>
</dbReference>
<dbReference type="GO" id="GO:0005829">
    <property type="term" value="C:cytosol"/>
    <property type="evidence" value="ECO:0007669"/>
    <property type="project" value="TreeGrafter"/>
</dbReference>
<keyword evidence="7" id="KW-1185">Reference proteome</keyword>
<feature type="compositionally biased region" description="Polar residues" evidence="3">
    <location>
        <begin position="924"/>
        <end position="968"/>
    </location>
</feature>
<evidence type="ECO:0000256" key="4">
    <source>
        <dbReference type="SAM" id="Phobius"/>
    </source>
</evidence>
<feature type="compositionally biased region" description="Pro residues" evidence="3">
    <location>
        <begin position="1044"/>
        <end position="1054"/>
    </location>
</feature>
<reference evidence="6 7" key="1">
    <citation type="submission" date="2018-04" db="EMBL/GenBank/DDBJ databases">
        <title>The genome of golden apple snail Pomacea canaliculata provides insight into stress tolerance and invasive adaptation.</title>
        <authorList>
            <person name="Liu C."/>
            <person name="Liu B."/>
            <person name="Ren Y."/>
            <person name="Zhang Y."/>
            <person name="Wang H."/>
            <person name="Li S."/>
            <person name="Jiang F."/>
            <person name="Yin L."/>
            <person name="Zhang G."/>
            <person name="Qian W."/>
            <person name="Fan W."/>
        </authorList>
    </citation>
    <scope>NUCLEOTIDE SEQUENCE [LARGE SCALE GENOMIC DNA]</scope>
    <source>
        <strain evidence="6">SZHN2017</strain>
        <tissue evidence="6">Muscle</tissue>
    </source>
</reference>
<dbReference type="OrthoDB" id="6132495at2759"/>
<dbReference type="GO" id="GO:0030838">
    <property type="term" value="P:positive regulation of actin filament polymerization"/>
    <property type="evidence" value="ECO:0007669"/>
    <property type="project" value="TreeGrafter"/>
</dbReference>
<sequence>MSTRTVWDSANDSASHVFTTSTFDITTTSVTSTTTIDIATAAAAAAADAVTTKDETLSPPAHVTGYSEVQTTVTPSVLSSTDTSGAATPDLSADPSKPGTTDGSGDMESSGGVITDKPTTPLDRWTSFVPSSSSAAGKPTMTSLDNGTSNGTVATSHGVSQSDSLIIVLPICLALFFFIVVIIALALYCYRRKRKKQAEHHSNEDLWVKPPTDSLAPLSISSAEPSVPDQLPEKSVPAPERPLYKVVHEFPAPQDTQLPLAIGDLLALLLKVSPHKTKLQLSKAKLTLFFSHQALEPIGTTADDLTNAVQGKHFKVLFAYKAAFRGELNLREGEIIIGKERDRNGWMLGTKLKAKEEGWFPAVYVDQVVGELPKEEMPDLHTEKMELDQEVYGQLAVNRNKSPDQAWLGIEHIANYAYKGTSEIELKFKKGDILVIFEAQESGWWLGCHGDNVGWFPGAFVELLEQKSDSDGIALELLSPQLRNKDGSSKDTQSQRSSTASNSSDTPKDLADVKSSVSVSSESIIGDKPKPSRKAPQPPGADKSSGNGATVVVSGTGTLSRNLRPVRPAPAPPVHKVRPESVSSMDKLGVRMNQDTDETSSTKLKPLKKTRKPIIVRIPKEKVGLDKISSCAMPKRPVPSIHEQDEQQKNKDDCAKQDKDDHTKSDSDLSGDSEIEKGVNDTEAANKTDILDHASATKDDPSETVVKGEKSLPLSDDTALNLLNDKDHSSPFILNQDHGEKQNNISHAETVLPYNPSESSESLKESKQEDDGFLKSDSTANASKNISSVAPLNEELERTSRKASSSEDNYPNELHSNHNGDCNQKLSATALDNHAASELPSSQRYSGHWKFHRDKDQGQKHLRLTKVSPPVVPMPVIKTDNTDGDETTTIPPPGVSGHVSMIVHQINQRISKDLRNPDHKLQRQHSTSSGAQSSDNNMQLHTQETSSAHETSGSSKSDSLPSYHQTNHCSEASGEIAQATVVNGFHVNDSVSSSSLAGSDHTVQSQASKNDDIAFDSTNRPDLPTNYDNHDGDIHETEPVITKRPPPPKSPPPSLSNKLSRLRTPRLWRTLKNYSAQRDDELSFDAGVFIRELNESGYSTKQYSMLLIPDSGILEDASVTKKEMFQQEFESRVKPPLTVVNRFALR</sequence>
<dbReference type="CDD" id="cd00174">
    <property type="entry name" value="SH3"/>
    <property type="match status" value="1"/>
</dbReference>
<feature type="region of interest" description="Disordered" evidence="3">
    <location>
        <begin position="871"/>
        <end position="897"/>
    </location>
</feature>